<dbReference type="InterPro" id="IPR000863">
    <property type="entry name" value="Sulfotransferase_dom"/>
</dbReference>
<dbReference type="PANTHER" id="PTHR10605:SF72">
    <property type="entry name" value="HEPARAN SULFATE 3-O SULFOTRANSFERASE-B, ISOFORM A"/>
    <property type="match status" value="1"/>
</dbReference>
<reference evidence="8" key="1">
    <citation type="submission" date="2012-12" db="EMBL/GenBank/DDBJ databases">
        <authorList>
            <person name="Hellsten U."/>
            <person name="Grimwood J."/>
            <person name="Chapman J.A."/>
            <person name="Shapiro H."/>
            <person name="Aerts A."/>
            <person name="Otillar R.P."/>
            <person name="Terry A.Y."/>
            <person name="Boore J.L."/>
            <person name="Simakov O."/>
            <person name="Marletaz F."/>
            <person name="Cho S.-J."/>
            <person name="Edsinger-Gonzales E."/>
            <person name="Havlak P."/>
            <person name="Kuo D.-H."/>
            <person name="Larsson T."/>
            <person name="Lv J."/>
            <person name="Arendt D."/>
            <person name="Savage R."/>
            <person name="Osoegawa K."/>
            <person name="de Jong P."/>
            <person name="Lindberg D.R."/>
            <person name="Seaver E.C."/>
            <person name="Weisblat D.A."/>
            <person name="Putnam N.H."/>
            <person name="Grigoriev I.V."/>
            <person name="Rokhsar D.S."/>
        </authorList>
    </citation>
    <scope>NUCLEOTIDE SEQUENCE</scope>
    <source>
        <strain evidence="8">I ESC-2004</strain>
    </source>
</reference>
<reference evidence="6 8" key="2">
    <citation type="journal article" date="2013" name="Nature">
        <title>Insights into bilaterian evolution from three spiralian genomes.</title>
        <authorList>
            <person name="Simakov O."/>
            <person name="Marletaz F."/>
            <person name="Cho S.J."/>
            <person name="Edsinger-Gonzales E."/>
            <person name="Havlak P."/>
            <person name="Hellsten U."/>
            <person name="Kuo D.H."/>
            <person name="Larsson T."/>
            <person name="Lv J."/>
            <person name="Arendt D."/>
            <person name="Savage R."/>
            <person name="Osoegawa K."/>
            <person name="de Jong P."/>
            <person name="Grimwood J."/>
            <person name="Chapman J.A."/>
            <person name="Shapiro H."/>
            <person name="Aerts A."/>
            <person name="Otillar R.P."/>
            <person name="Terry A.Y."/>
            <person name="Boore J.L."/>
            <person name="Grigoriev I.V."/>
            <person name="Lindberg D.R."/>
            <person name="Seaver E.C."/>
            <person name="Weisblat D.A."/>
            <person name="Putnam N.H."/>
            <person name="Rokhsar D.S."/>
        </authorList>
    </citation>
    <scope>NUCLEOTIDE SEQUENCE</scope>
    <source>
        <strain evidence="6 8">I ESC-2004</strain>
    </source>
</reference>
<name>R7UE19_CAPTE</name>
<dbReference type="EMBL" id="KB304447">
    <property type="protein sequence ID" value="ELU02023.1"/>
    <property type="molecule type" value="Genomic_DNA"/>
</dbReference>
<organism evidence="6">
    <name type="scientific">Capitella teleta</name>
    <name type="common">Polychaete worm</name>
    <dbReference type="NCBI Taxonomy" id="283909"/>
    <lineage>
        <taxon>Eukaryota</taxon>
        <taxon>Metazoa</taxon>
        <taxon>Spiralia</taxon>
        <taxon>Lophotrochozoa</taxon>
        <taxon>Annelida</taxon>
        <taxon>Polychaeta</taxon>
        <taxon>Sedentaria</taxon>
        <taxon>Scolecida</taxon>
        <taxon>Capitellidae</taxon>
        <taxon>Capitella</taxon>
    </lineage>
</organism>
<feature type="binding site" evidence="3">
    <location>
        <position position="234"/>
    </location>
    <ligand>
        <name>3'-phosphoadenylyl sulfate</name>
        <dbReference type="ChEBI" id="CHEBI:58339"/>
    </ligand>
</feature>
<protein>
    <recommendedName>
        <fullName evidence="5">Sulfotransferase domain-containing protein</fullName>
    </recommendedName>
</protein>
<dbReference type="STRING" id="283909.R7UE19"/>
<feature type="disulfide bond" evidence="4">
    <location>
        <begin position="235"/>
        <end position="241"/>
    </location>
</feature>
<dbReference type="EMBL" id="AMQN01009024">
    <property type="status" value="NOT_ANNOTATED_CDS"/>
    <property type="molecule type" value="Genomic_DNA"/>
</dbReference>
<dbReference type="OMA" id="RMPPSRM"/>
<dbReference type="GO" id="GO:0008467">
    <property type="term" value="F:[heparan sulfate]-glucosamine 3-sulfotransferase activity"/>
    <property type="evidence" value="ECO:0007669"/>
    <property type="project" value="TreeGrafter"/>
</dbReference>
<dbReference type="HOGENOM" id="CLU_017703_0_0_1"/>
<evidence type="ECO:0000313" key="7">
    <source>
        <dbReference type="EnsemblMetazoa" id="CapteP91777"/>
    </source>
</evidence>
<accession>R7UE19</accession>
<dbReference type="SUPFAM" id="SSF52540">
    <property type="entry name" value="P-loop containing nucleoside triphosphate hydrolases"/>
    <property type="match status" value="1"/>
</dbReference>
<dbReference type="Gene3D" id="3.40.50.300">
    <property type="entry name" value="P-loop containing nucleotide triphosphate hydrolases"/>
    <property type="match status" value="1"/>
</dbReference>
<dbReference type="EnsemblMetazoa" id="CapteT91777">
    <property type="protein sequence ID" value="CapteP91777"/>
    <property type="gene ID" value="CapteG91777"/>
</dbReference>
<gene>
    <name evidence="6" type="ORF">CAPTEDRAFT_91777</name>
</gene>
<dbReference type="PANTHER" id="PTHR10605">
    <property type="entry name" value="HEPARAN SULFATE SULFOTRANSFERASE"/>
    <property type="match status" value="1"/>
</dbReference>
<proteinExistence type="predicted"/>
<dbReference type="InterPro" id="IPR037359">
    <property type="entry name" value="NST/OST"/>
</dbReference>
<evidence type="ECO:0000256" key="1">
    <source>
        <dbReference type="ARBA" id="ARBA00022679"/>
    </source>
</evidence>
<dbReference type="OrthoDB" id="411451at2759"/>
<feature type="domain" description="Sulfotransferase" evidence="5">
    <location>
        <begin position="29"/>
        <end position="231"/>
    </location>
</feature>
<keyword evidence="4" id="KW-1015">Disulfide bond</keyword>
<reference evidence="7" key="3">
    <citation type="submission" date="2015-06" db="UniProtKB">
        <authorList>
            <consortium name="EnsemblMetazoa"/>
        </authorList>
    </citation>
    <scope>IDENTIFICATION</scope>
</reference>
<evidence type="ECO:0000256" key="4">
    <source>
        <dbReference type="PIRSR" id="PIRSR637359-3"/>
    </source>
</evidence>
<evidence type="ECO:0000259" key="5">
    <source>
        <dbReference type="Pfam" id="PF00685"/>
    </source>
</evidence>
<keyword evidence="8" id="KW-1185">Reference proteome</keyword>
<evidence type="ECO:0000256" key="2">
    <source>
        <dbReference type="ARBA" id="ARBA00023180"/>
    </source>
</evidence>
<dbReference type="Pfam" id="PF00685">
    <property type="entry name" value="Sulfotransfer_1"/>
    <property type="match status" value="1"/>
</dbReference>
<dbReference type="InterPro" id="IPR027417">
    <property type="entry name" value="P-loop_NTPase"/>
</dbReference>
<dbReference type="Proteomes" id="UP000014760">
    <property type="component" value="Unassembled WGS sequence"/>
</dbReference>
<keyword evidence="2" id="KW-0325">Glycoprotein</keyword>
<keyword evidence="1" id="KW-0808">Transferase</keyword>
<evidence type="ECO:0000256" key="3">
    <source>
        <dbReference type="PIRSR" id="PIRSR637359-2"/>
    </source>
</evidence>
<evidence type="ECO:0000313" key="8">
    <source>
        <dbReference type="Proteomes" id="UP000014760"/>
    </source>
</evidence>
<sequence>MYDVTNGSDIINEEENVAVNETEQRLPNFYILGVRQTGAEVLTKILELHPQVVIAKSFEFFRREDRYNLGIEWYRSQMPLLKPNQILIEDANDLLIESKVPPRILVTNPSASFILVLCHPLKRIILDYLHIREFAQQNPSSEYNFQEIALNLTDLLLKNDVINYAYPGLYRSKYSKFFKMWLDNYSVNNFFVVDSDDLLMKSPIDVLDKLQDFLGISNSFAPVDFVYNDTSSQWCHTEMNCSNMRQGSIDLPEDTVQTIKAYFKAYNQELYDYSRVTFDWD</sequence>
<evidence type="ECO:0000313" key="6">
    <source>
        <dbReference type="EMBL" id="ELU02023.1"/>
    </source>
</evidence>
<dbReference type="AlphaFoldDB" id="R7UE19"/>